<dbReference type="Gene3D" id="3.40.50.300">
    <property type="entry name" value="P-loop containing nucleotide triphosphate hydrolases"/>
    <property type="match status" value="1"/>
</dbReference>
<protein>
    <submittedName>
        <fullName evidence="1">GMPK protein</fullName>
    </submittedName>
</protein>
<dbReference type="SUPFAM" id="SSF52540">
    <property type="entry name" value="P-loop containing nucleoside triphosphate hydrolases"/>
    <property type="match status" value="1"/>
</dbReference>
<dbReference type="EMBL" id="BK015176">
    <property type="protein sequence ID" value="DAD94282.1"/>
    <property type="molecule type" value="Genomic_DNA"/>
</dbReference>
<sequence>MYMSIALIGQECSGRHTVLNELLTMGYDTIRYYTTTPDYGYDNNYHISDKEFCEMIDSEQFLYWEAFETNDGINYIGTKYSDYAGGNKVVIVEDMAKLHTLVSYFPEFKSIYLKVDKHEINNRIMSIYTTKDAVKKVKKRNKKLKARNQGMETLADCIVDNYGRLPYQTAVICKWFDQE</sequence>
<organism evidence="1">
    <name type="scientific">Siphoviridae sp. cttFh17</name>
    <dbReference type="NCBI Taxonomy" id="2826491"/>
    <lineage>
        <taxon>Viruses</taxon>
        <taxon>Duplodnaviria</taxon>
        <taxon>Heunggongvirae</taxon>
        <taxon>Uroviricota</taxon>
        <taxon>Caudoviricetes</taxon>
    </lineage>
</organism>
<evidence type="ECO:0000313" key="1">
    <source>
        <dbReference type="EMBL" id="DAD94282.1"/>
    </source>
</evidence>
<reference evidence="1" key="1">
    <citation type="journal article" date="2021" name="Proc. Natl. Acad. Sci. U.S.A.">
        <title>A Catalog of Tens of Thousands of Viruses from Human Metagenomes Reveals Hidden Associations with Chronic Diseases.</title>
        <authorList>
            <person name="Tisza M.J."/>
            <person name="Buck C.B."/>
        </authorList>
    </citation>
    <scope>NUCLEOTIDE SEQUENCE</scope>
    <source>
        <strain evidence="1">CttFh17</strain>
    </source>
</reference>
<accession>A0A8S5NJ14</accession>
<name>A0A8S5NJ14_9CAUD</name>
<proteinExistence type="predicted"/>
<dbReference type="InterPro" id="IPR027417">
    <property type="entry name" value="P-loop_NTPase"/>
</dbReference>